<reference evidence="6 7" key="1">
    <citation type="journal article" date="2018" name="New Phytol.">
        <title>Phylogenomics of Endogonaceae and evolution of mycorrhizas within Mucoromycota.</title>
        <authorList>
            <person name="Chang Y."/>
            <person name="Desiro A."/>
            <person name="Na H."/>
            <person name="Sandor L."/>
            <person name="Lipzen A."/>
            <person name="Clum A."/>
            <person name="Barry K."/>
            <person name="Grigoriev I.V."/>
            <person name="Martin F.M."/>
            <person name="Stajich J.E."/>
            <person name="Smith M.E."/>
            <person name="Bonito G."/>
            <person name="Spatafora J.W."/>
        </authorList>
    </citation>
    <scope>NUCLEOTIDE SEQUENCE [LARGE SCALE GENOMIC DNA]</scope>
    <source>
        <strain evidence="6 7">AD002</strain>
    </source>
</reference>
<dbReference type="Pfam" id="PF05653">
    <property type="entry name" value="Mg_trans_NIPA"/>
    <property type="match status" value="1"/>
</dbReference>
<feature type="transmembrane region" description="Helical" evidence="5">
    <location>
        <begin position="305"/>
        <end position="328"/>
    </location>
</feature>
<protein>
    <recommendedName>
        <fullName evidence="8">Magnesium transporter NIPA-domain-containing protein</fullName>
    </recommendedName>
</protein>
<dbReference type="GO" id="GO:0016020">
    <property type="term" value="C:membrane"/>
    <property type="evidence" value="ECO:0007669"/>
    <property type="project" value="UniProtKB-SubCell"/>
</dbReference>
<dbReference type="PANTHER" id="PTHR12570">
    <property type="match status" value="1"/>
</dbReference>
<evidence type="ECO:0000256" key="5">
    <source>
        <dbReference type="SAM" id="Phobius"/>
    </source>
</evidence>
<gene>
    <name evidence="6" type="ORF">BC938DRAFT_472472</name>
</gene>
<comment type="caution">
    <text evidence="6">The sequence shown here is derived from an EMBL/GenBank/DDBJ whole genome shotgun (WGS) entry which is preliminary data.</text>
</comment>
<name>A0A433Q622_9FUNG</name>
<feature type="transmembrane region" description="Helical" evidence="5">
    <location>
        <begin position="121"/>
        <end position="142"/>
    </location>
</feature>
<feature type="transmembrane region" description="Helical" evidence="5">
    <location>
        <begin position="424"/>
        <end position="445"/>
    </location>
</feature>
<evidence type="ECO:0000256" key="3">
    <source>
        <dbReference type="ARBA" id="ARBA00022989"/>
    </source>
</evidence>
<evidence type="ECO:0000256" key="4">
    <source>
        <dbReference type="ARBA" id="ARBA00023136"/>
    </source>
</evidence>
<dbReference type="Proteomes" id="UP000274822">
    <property type="component" value="Unassembled WGS sequence"/>
</dbReference>
<comment type="subcellular location">
    <subcellularLocation>
        <location evidence="1">Membrane</location>
        <topology evidence="1">Multi-pass membrane protein</topology>
    </subcellularLocation>
</comment>
<keyword evidence="3 5" id="KW-1133">Transmembrane helix</keyword>
<feature type="transmembrane region" description="Helical" evidence="5">
    <location>
        <begin position="224"/>
        <end position="243"/>
    </location>
</feature>
<keyword evidence="7" id="KW-1185">Reference proteome</keyword>
<dbReference type="InterPro" id="IPR037185">
    <property type="entry name" value="EmrE-like"/>
</dbReference>
<accession>A0A433Q622</accession>
<dbReference type="GO" id="GO:0015095">
    <property type="term" value="F:magnesium ion transmembrane transporter activity"/>
    <property type="evidence" value="ECO:0007669"/>
    <property type="project" value="InterPro"/>
</dbReference>
<dbReference type="AlphaFoldDB" id="A0A433Q622"/>
<dbReference type="SUPFAM" id="SSF103481">
    <property type="entry name" value="Multidrug resistance efflux transporter EmrE"/>
    <property type="match status" value="1"/>
</dbReference>
<dbReference type="EMBL" id="RBNJ01013594">
    <property type="protein sequence ID" value="RUS25216.1"/>
    <property type="molecule type" value="Genomic_DNA"/>
</dbReference>
<organism evidence="6 7">
    <name type="scientific">Jimgerdemannia flammicorona</name>
    <dbReference type="NCBI Taxonomy" id="994334"/>
    <lineage>
        <taxon>Eukaryota</taxon>
        <taxon>Fungi</taxon>
        <taxon>Fungi incertae sedis</taxon>
        <taxon>Mucoromycota</taxon>
        <taxon>Mucoromycotina</taxon>
        <taxon>Endogonomycetes</taxon>
        <taxon>Endogonales</taxon>
        <taxon>Endogonaceae</taxon>
        <taxon>Jimgerdemannia</taxon>
    </lineage>
</organism>
<dbReference type="PANTHER" id="PTHR12570:SF85">
    <property type="entry name" value="DUF803 DOMAIN MEMBRANE PROTEIN (AFU_ORTHOLOGUE AFUA_1G15880)"/>
    <property type="match status" value="1"/>
</dbReference>
<evidence type="ECO:0008006" key="8">
    <source>
        <dbReference type="Google" id="ProtNLM"/>
    </source>
</evidence>
<dbReference type="InterPro" id="IPR008521">
    <property type="entry name" value="Mg_trans_NIPA"/>
</dbReference>
<keyword evidence="2 5" id="KW-0812">Transmembrane</keyword>
<evidence type="ECO:0000256" key="2">
    <source>
        <dbReference type="ARBA" id="ARBA00022692"/>
    </source>
</evidence>
<evidence type="ECO:0000256" key="1">
    <source>
        <dbReference type="ARBA" id="ARBA00004141"/>
    </source>
</evidence>
<keyword evidence="4 5" id="KW-0472">Membrane</keyword>
<evidence type="ECO:0000313" key="7">
    <source>
        <dbReference type="Proteomes" id="UP000274822"/>
    </source>
</evidence>
<evidence type="ECO:0000313" key="6">
    <source>
        <dbReference type="EMBL" id="RUS25216.1"/>
    </source>
</evidence>
<sequence length="485" mass="52075">MFIVGILFALTGNVVIGLGNCLQKFALTRAQQNSTLPLRHQRSTFDLHPPVPRRSSQPHVVSPTGLPHHWFYRTVWNPLIQRITSVGSGPLEPGKPYSRFQDKLWWTGFALTFAGEAFGNWVALSMISASTVTPLGIVGVMVNAFLARDLLGETVTRRQREGYVWILAGVGILLWATAQSGGGGIEDAMGGEVSAQVDLDETVEDTIVRGGPHALVFFMFSQRVMTWCGCLLVGLAVLGYRVWGVWRLERLVRETGAAKIAADGSAVLGDGNGKRAALGPTVRSVAGTNGTAVVYHQQSMRVLTLYVLLTASFGAVVVMTSKLLALLLRCWVVLSVEEAQAAQPIVDSTISDATTAGSLSPMTQSLTFILLATVLIVAVVLQETGKQLTLQSFPLTQFQPMFYAAHVALVTVSSLALFDRAGGRVQVGGVITGILVIVKGGSVLLGTKWNEVRMANLDLGIVRHGVMRSGLSSEFDVILSEPHSN</sequence>
<feature type="transmembrane region" description="Helical" evidence="5">
    <location>
        <begin position="162"/>
        <end position="178"/>
    </location>
</feature>
<proteinExistence type="predicted"/>
<feature type="transmembrane region" description="Helical" evidence="5">
    <location>
        <begin position="362"/>
        <end position="381"/>
    </location>
</feature>